<reference evidence="4" key="1">
    <citation type="submission" date="2022-05" db="EMBL/GenBank/DDBJ databases">
        <authorList>
            <person name="Pankratov T."/>
        </authorList>
    </citation>
    <scope>NUCLEOTIDE SEQUENCE</scope>
    <source>
        <strain evidence="4">BP6-180914</strain>
    </source>
</reference>
<dbReference type="CDD" id="cd17562">
    <property type="entry name" value="REC_CheY4-like"/>
    <property type="match status" value="1"/>
</dbReference>
<dbReference type="AlphaFoldDB" id="A0AA42CLT3"/>
<accession>A0AA42CLT3</accession>
<dbReference type="SMART" id="SM00448">
    <property type="entry name" value="REC"/>
    <property type="match status" value="1"/>
</dbReference>
<gene>
    <name evidence="4" type="ORF">M8523_06345</name>
</gene>
<dbReference type="Gene3D" id="3.40.50.2300">
    <property type="match status" value="1"/>
</dbReference>
<dbReference type="GO" id="GO:0000160">
    <property type="term" value="P:phosphorelay signal transduction system"/>
    <property type="evidence" value="ECO:0007669"/>
    <property type="project" value="InterPro"/>
</dbReference>
<organism evidence="4 5">
    <name type="scientific">Lichenifustis flavocetrariae</name>
    <dbReference type="NCBI Taxonomy" id="2949735"/>
    <lineage>
        <taxon>Bacteria</taxon>
        <taxon>Pseudomonadati</taxon>
        <taxon>Pseudomonadota</taxon>
        <taxon>Alphaproteobacteria</taxon>
        <taxon>Hyphomicrobiales</taxon>
        <taxon>Lichenihabitantaceae</taxon>
        <taxon>Lichenifustis</taxon>
    </lineage>
</organism>
<sequence>MPTILTVDDSPSVRHVVKTVLSGAGYTVIEAGDGAEGLAKAKSTPVNMIITDLNMPVMNGLELIKNLRKVPSIVGIPIVFLTTESSDGTKQEAKAAGATGWITKPFKPEQLLAVVSKLVRK</sequence>
<dbReference type="Pfam" id="PF00072">
    <property type="entry name" value="Response_reg"/>
    <property type="match status" value="1"/>
</dbReference>
<dbReference type="RefSeq" id="WP_282584004.1">
    <property type="nucleotide sequence ID" value="NZ_JAMOIM010000003.1"/>
</dbReference>
<dbReference type="SUPFAM" id="SSF52172">
    <property type="entry name" value="CheY-like"/>
    <property type="match status" value="1"/>
</dbReference>
<dbReference type="PANTHER" id="PTHR44591">
    <property type="entry name" value="STRESS RESPONSE REGULATOR PROTEIN 1"/>
    <property type="match status" value="1"/>
</dbReference>
<evidence type="ECO:0000256" key="2">
    <source>
        <dbReference type="PROSITE-ProRule" id="PRU00169"/>
    </source>
</evidence>
<dbReference type="InterPro" id="IPR011006">
    <property type="entry name" value="CheY-like_superfamily"/>
</dbReference>
<evidence type="ECO:0000256" key="1">
    <source>
        <dbReference type="ARBA" id="ARBA00022553"/>
    </source>
</evidence>
<dbReference type="PROSITE" id="PS50110">
    <property type="entry name" value="RESPONSE_REGULATORY"/>
    <property type="match status" value="1"/>
</dbReference>
<keyword evidence="5" id="KW-1185">Reference proteome</keyword>
<name>A0AA42CLT3_9HYPH</name>
<feature type="domain" description="Response regulatory" evidence="3">
    <location>
        <begin position="3"/>
        <end position="119"/>
    </location>
</feature>
<dbReference type="InterPro" id="IPR001789">
    <property type="entry name" value="Sig_transdc_resp-reg_receiver"/>
</dbReference>
<dbReference type="Proteomes" id="UP001165667">
    <property type="component" value="Unassembled WGS sequence"/>
</dbReference>
<protein>
    <submittedName>
        <fullName evidence="4">Response regulator</fullName>
    </submittedName>
</protein>
<dbReference type="InterPro" id="IPR050595">
    <property type="entry name" value="Bact_response_regulator"/>
</dbReference>
<dbReference type="EMBL" id="JAMOIM010000003">
    <property type="protein sequence ID" value="MCW6507640.1"/>
    <property type="molecule type" value="Genomic_DNA"/>
</dbReference>
<evidence type="ECO:0000313" key="4">
    <source>
        <dbReference type="EMBL" id="MCW6507640.1"/>
    </source>
</evidence>
<dbReference type="PANTHER" id="PTHR44591:SF25">
    <property type="entry name" value="CHEMOTAXIS TWO-COMPONENT RESPONSE REGULATOR"/>
    <property type="match status" value="1"/>
</dbReference>
<evidence type="ECO:0000313" key="5">
    <source>
        <dbReference type="Proteomes" id="UP001165667"/>
    </source>
</evidence>
<comment type="caution">
    <text evidence="4">The sequence shown here is derived from an EMBL/GenBank/DDBJ whole genome shotgun (WGS) entry which is preliminary data.</text>
</comment>
<evidence type="ECO:0000259" key="3">
    <source>
        <dbReference type="PROSITE" id="PS50110"/>
    </source>
</evidence>
<proteinExistence type="predicted"/>
<feature type="modified residue" description="4-aspartylphosphate" evidence="2">
    <location>
        <position position="52"/>
    </location>
</feature>
<keyword evidence="1 2" id="KW-0597">Phosphoprotein</keyword>